<evidence type="ECO:0000313" key="3">
    <source>
        <dbReference type="Proteomes" id="UP000501602"/>
    </source>
</evidence>
<evidence type="ECO:0000256" key="1">
    <source>
        <dbReference type="SAM" id="SignalP"/>
    </source>
</evidence>
<dbReference type="AlphaFoldDB" id="A0A6H1UG27"/>
<accession>A0A6H1UG27</accession>
<dbReference type="PANTHER" id="PTHR36302">
    <property type="entry name" value="BLR7088 PROTEIN"/>
    <property type="match status" value="1"/>
</dbReference>
<dbReference type="Pfam" id="PF04314">
    <property type="entry name" value="PCuAC"/>
    <property type="match status" value="1"/>
</dbReference>
<organism evidence="2 3">
    <name type="scientific">Ferrimonas lipolytica</name>
    <dbReference type="NCBI Taxonomy" id="2724191"/>
    <lineage>
        <taxon>Bacteria</taxon>
        <taxon>Pseudomonadati</taxon>
        <taxon>Pseudomonadota</taxon>
        <taxon>Gammaproteobacteria</taxon>
        <taxon>Alteromonadales</taxon>
        <taxon>Ferrimonadaceae</taxon>
        <taxon>Ferrimonas</taxon>
    </lineage>
</organism>
<dbReference type="InterPro" id="IPR007410">
    <property type="entry name" value="LpqE-like"/>
</dbReference>
<dbReference type="KEGG" id="fes:HER31_13250"/>
<gene>
    <name evidence="2" type="ORF">HER31_13250</name>
</gene>
<proteinExistence type="predicted"/>
<name>A0A6H1UG27_9GAMM</name>
<dbReference type="EMBL" id="CP051180">
    <property type="protein sequence ID" value="QIZ77778.1"/>
    <property type="molecule type" value="Genomic_DNA"/>
</dbReference>
<dbReference type="Proteomes" id="UP000501602">
    <property type="component" value="Chromosome"/>
</dbReference>
<keyword evidence="1" id="KW-0732">Signal</keyword>
<dbReference type="InterPro" id="IPR036182">
    <property type="entry name" value="PCuAC_sf"/>
</dbReference>
<dbReference type="RefSeq" id="WP_168661091.1">
    <property type="nucleotide sequence ID" value="NZ_CP051180.1"/>
</dbReference>
<evidence type="ECO:0000313" key="2">
    <source>
        <dbReference type="EMBL" id="QIZ77778.1"/>
    </source>
</evidence>
<dbReference type="Gene3D" id="2.60.40.1890">
    <property type="entry name" value="PCu(A)C copper chaperone"/>
    <property type="match status" value="1"/>
</dbReference>
<reference evidence="2 3" key="1">
    <citation type="submission" date="2020-04" db="EMBL/GenBank/DDBJ databases">
        <title>Ferrimonas sp. S7 isolated from sea water.</title>
        <authorList>
            <person name="Bae S.S."/>
            <person name="Baek K."/>
        </authorList>
    </citation>
    <scope>NUCLEOTIDE SEQUENCE [LARGE SCALE GENOMIC DNA]</scope>
    <source>
        <strain evidence="2 3">S7</strain>
    </source>
</reference>
<keyword evidence="3" id="KW-1185">Reference proteome</keyword>
<dbReference type="PANTHER" id="PTHR36302:SF1">
    <property type="entry name" value="COPPER CHAPERONE PCU(A)C"/>
    <property type="match status" value="1"/>
</dbReference>
<sequence length="151" mass="16729">MIKRLFEFSALSAMLIANAWAGAITVSAPTVRAMPASVPNTAGYVQLTATEQDDALLSARCEGITVTELHTLLMEDGMMKMRPVDAILLPHNQLIELEQGGYHLMMMGLQRPLTIDDTVSCQLSFKLAPPQMVDFTVRRMGKPAEHHHHHH</sequence>
<protein>
    <submittedName>
        <fullName evidence="2">Copper chaperone PCu(A)C</fullName>
    </submittedName>
</protein>
<dbReference type="InterPro" id="IPR058248">
    <property type="entry name" value="Lxx211020-like"/>
</dbReference>
<feature type="chain" id="PRO_5026215504" evidence="1">
    <location>
        <begin position="20"/>
        <end position="151"/>
    </location>
</feature>
<feature type="signal peptide" evidence="1">
    <location>
        <begin position="1"/>
        <end position="19"/>
    </location>
</feature>
<dbReference type="SUPFAM" id="SSF110087">
    <property type="entry name" value="DR1885-like metal-binding protein"/>
    <property type="match status" value="1"/>
</dbReference>